<dbReference type="Gene3D" id="3.40.50.150">
    <property type="entry name" value="Vaccinia Virus protein VP39"/>
    <property type="match status" value="1"/>
</dbReference>
<reference evidence="13" key="1">
    <citation type="submission" date="2019-03" db="EMBL/GenBank/DDBJ databases">
        <title>Improved annotation for the trematode Fasciola hepatica.</title>
        <authorList>
            <person name="Choi Y.-J."/>
            <person name="Martin J."/>
            <person name="Mitreva M."/>
        </authorList>
    </citation>
    <scope>NUCLEOTIDE SEQUENCE [LARGE SCALE GENOMIC DNA]</scope>
</reference>
<dbReference type="EMBL" id="JXXN02010707">
    <property type="protein sequence ID" value="THD18503.1"/>
    <property type="molecule type" value="Genomic_DNA"/>
</dbReference>
<evidence type="ECO:0000256" key="5">
    <source>
        <dbReference type="ARBA" id="ARBA00022679"/>
    </source>
</evidence>
<dbReference type="AlphaFoldDB" id="A0A4E0QUA8"/>
<dbReference type="Pfam" id="PF08123">
    <property type="entry name" value="DOT1"/>
    <property type="match status" value="1"/>
</dbReference>
<evidence type="ECO:0000256" key="11">
    <source>
        <dbReference type="RuleBase" id="RU271113"/>
    </source>
</evidence>
<dbReference type="GO" id="GO:0032259">
    <property type="term" value="P:methylation"/>
    <property type="evidence" value="ECO:0007669"/>
    <property type="project" value="UniProtKB-KW"/>
</dbReference>
<feature type="domain" description="DOT1" evidence="12">
    <location>
        <begin position="5"/>
        <end position="225"/>
    </location>
</feature>
<evidence type="ECO:0000256" key="8">
    <source>
        <dbReference type="ARBA" id="ARBA00023242"/>
    </source>
</evidence>
<comment type="catalytic activity">
    <reaction evidence="10 11">
        <text>L-lysyl(79)-[histone H3] + 3 S-adenosyl-L-methionine = N(6),N(6),N(6)-trimethyl-L-lysyl(79)-[histone H3] + 3 S-adenosyl-L-homocysteine + 3 H(+)</text>
        <dbReference type="Rhea" id="RHEA:60328"/>
        <dbReference type="Rhea" id="RHEA-COMP:15549"/>
        <dbReference type="Rhea" id="RHEA-COMP:15552"/>
        <dbReference type="ChEBI" id="CHEBI:15378"/>
        <dbReference type="ChEBI" id="CHEBI:29969"/>
        <dbReference type="ChEBI" id="CHEBI:57856"/>
        <dbReference type="ChEBI" id="CHEBI:59789"/>
        <dbReference type="ChEBI" id="CHEBI:61961"/>
        <dbReference type="EC" id="2.1.1.360"/>
    </reaction>
</comment>
<dbReference type="Proteomes" id="UP000230066">
    <property type="component" value="Unassembled WGS sequence"/>
</dbReference>
<comment type="subcellular location">
    <subcellularLocation>
        <location evidence="1 11">Nucleus</location>
    </subcellularLocation>
</comment>
<evidence type="ECO:0000256" key="2">
    <source>
        <dbReference type="ARBA" id="ARBA00012190"/>
    </source>
</evidence>
<accession>A0A4E0QUA8</accession>
<evidence type="ECO:0000256" key="7">
    <source>
        <dbReference type="ARBA" id="ARBA00022853"/>
    </source>
</evidence>
<protein>
    <recommendedName>
        <fullName evidence="3 11">Histone-lysine N-methyltransferase, H3 lysine-79 specific</fullName>
        <ecNumber evidence="2 11">2.1.1.360</ecNumber>
    </recommendedName>
    <alternativeName>
        <fullName evidence="9 11">Histone H3-K79 methyltransferase</fullName>
    </alternativeName>
</protein>
<dbReference type="FunFam" id="3.40.50.150:FF:000033">
    <property type="entry name" value="Histone-lysine N-methyltransferase, H3 lysine-79 specific"/>
    <property type="match status" value="1"/>
</dbReference>
<organism evidence="13 14">
    <name type="scientific">Fasciola hepatica</name>
    <name type="common">Liver fluke</name>
    <dbReference type="NCBI Taxonomy" id="6192"/>
    <lineage>
        <taxon>Eukaryota</taxon>
        <taxon>Metazoa</taxon>
        <taxon>Spiralia</taxon>
        <taxon>Lophotrochozoa</taxon>
        <taxon>Platyhelminthes</taxon>
        <taxon>Trematoda</taxon>
        <taxon>Digenea</taxon>
        <taxon>Plagiorchiida</taxon>
        <taxon>Echinostomata</taxon>
        <taxon>Echinostomatoidea</taxon>
        <taxon>Fasciolidae</taxon>
        <taxon>Fasciola</taxon>
    </lineage>
</organism>
<evidence type="ECO:0000256" key="1">
    <source>
        <dbReference type="ARBA" id="ARBA00004123"/>
    </source>
</evidence>
<dbReference type="InterPro" id="IPR029063">
    <property type="entry name" value="SAM-dependent_MTases_sf"/>
</dbReference>
<keyword evidence="4 11" id="KW-0489">Methyltransferase</keyword>
<evidence type="ECO:0000256" key="4">
    <source>
        <dbReference type="ARBA" id="ARBA00022603"/>
    </source>
</evidence>
<dbReference type="SUPFAM" id="SSF53335">
    <property type="entry name" value="S-adenosyl-L-methionine-dependent methyltransferases"/>
    <property type="match status" value="1"/>
</dbReference>
<dbReference type="EC" id="2.1.1.360" evidence="2 11"/>
<keyword evidence="7 11" id="KW-0156">Chromatin regulator</keyword>
<comment type="miscellaneous">
    <text evidence="11">In contrast to other lysine histone methyltransferases, it does not contain a SET domain, suggesting the existence of another mechanism for methylation of lysine residues of histones.</text>
</comment>
<evidence type="ECO:0000256" key="9">
    <source>
        <dbReference type="ARBA" id="ARBA00029821"/>
    </source>
</evidence>
<gene>
    <name evidence="13" type="ORF">D915_010992</name>
</gene>
<dbReference type="GO" id="GO:0006281">
    <property type="term" value="P:DNA repair"/>
    <property type="evidence" value="ECO:0007669"/>
    <property type="project" value="TreeGrafter"/>
</dbReference>
<name>A0A4E0QUA8_FASHE</name>
<dbReference type="Gene3D" id="1.10.260.60">
    <property type="match status" value="1"/>
</dbReference>
<sequence>MAEDRLINLLSPAKAQTEVFKWIRSKKGEIWDENSEIVDIIHFIREDVKELRQNRELMEALKTVDRGSFDAVKFLCDQYNSAIRKLWDEWANSGAEPSFLNQRASKPHVQFILLQCYNRAVAEPDKLNQYPPFSPQVYGETSFELISQMIETVTISPDDSFIDLGSGVGQVVLQVAACSDAKFCVGIEKAEYPSACAASLDKEFRRWMSFYGKSYRPYVVSLQWF</sequence>
<proteinExistence type="inferred from homology"/>
<keyword evidence="5 11" id="KW-0808">Transferase</keyword>
<dbReference type="PROSITE" id="PS51569">
    <property type="entry name" value="DOT1"/>
    <property type="match status" value="1"/>
</dbReference>
<keyword evidence="8 11" id="KW-0539">Nucleus</keyword>
<dbReference type="GO" id="GO:0005634">
    <property type="term" value="C:nucleus"/>
    <property type="evidence" value="ECO:0007669"/>
    <property type="project" value="UniProtKB-SubCell"/>
</dbReference>
<comment type="function">
    <text evidence="11">Histone methyltransferase that specifically trimethylates histone H3 to form H3K79me3. This methylation is required for telomere silencing and for the pachytene checkpoint during the meiotic cell cycle by allowing the recruitment of RAD9 to double strand breaks. Nucleosomes are preferred as substrate compared to free histone.</text>
</comment>
<comment type="similarity">
    <text evidence="11">Belongs to the class I-like SAM-binding methyltransferase superfamily. DOT1 family.</text>
</comment>
<evidence type="ECO:0000313" key="13">
    <source>
        <dbReference type="EMBL" id="THD18503.1"/>
    </source>
</evidence>
<evidence type="ECO:0000313" key="14">
    <source>
        <dbReference type="Proteomes" id="UP000230066"/>
    </source>
</evidence>
<dbReference type="InterPro" id="IPR025789">
    <property type="entry name" value="DOT1_dom"/>
</dbReference>
<keyword evidence="6 11" id="KW-0949">S-adenosyl-L-methionine</keyword>
<evidence type="ECO:0000256" key="6">
    <source>
        <dbReference type="ARBA" id="ARBA00022691"/>
    </source>
</evidence>
<keyword evidence="14" id="KW-1185">Reference proteome</keyword>
<dbReference type="PANTHER" id="PTHR21451:SF0">
    <property type="entry name" value="HISTONE-LYSINE N-METHYLTRANSFERASE, H3 LYSINE-79 SPECIFIC"/>
    <property type="match status" value="1"/>
</dbReference>
<evidence type="ECO:0000259" key="12">
    <source>
        <dbReference type="PROSITE" id="PS51569"/>
    </source>
</evidence>
<comment type="caution">
    <text evidence="13">The sequence shown here is derived from an EMBL/GenBank/DDBJ whole genome shotgun (WGS) entry which is preliminary data.</text>
</comment>
<evidence type="ECO:0000256" key="3">
    <source>
        <dbReference type="ARBA" id="ARBA00020987"/>
    </source>
</evidence>
<dbReference type="InterPro" id="IPR030445">
    <property type="entry name" value="H3-K79_meTrfase"/>
</dbReference>
<evidence type="ECO:0000256" key="10">
    <source>
        <dbReference type="ARBA" id="ARBA00047770"/>
    </source>
</evidence>
<dbReference type="PANTHER" id="PTHR21451">
    <property type="entry name" value="HISTONE H3 METHYLTRANSFERASE"/>
    <property type="match status" value="1"/>
</dbReference>
<dbReference type="GO" id="GO:0000077">
    <property type="term" value="P:DNA damage checkpoint signaling"/>
    <property type="evidence" value="ECO:0007669"/>
    <property type="project" value="TreeGrafter"/>
</dbReference>
<dbReference type="GO" id="GO:0140956">
    <property type="term" value="F:histone H3K79 trimethyltransferase activity"/>
    <property type="evidence" value="ECO:0007669"/>
    <property type="project" value="UniProtKB-EC"/>
</dbReference>